<evidence type="ECO:0000256" key="1">
    <source>
        <dbReference type="SAM" id="MobiDB-lite"/>
    </source>
</evidence>
<evidence type="ECO:0000313" key="3">
    <source>
        <dbReference type="Proteomes" id="UP000184263"/>
    </source>
</evidence>
<proteinExistence type="predicted"/>
<organism evidence="2 3">
    <name type="scientific">Selenomonas ruminantium</name>
    <dbReference type="NCBI Taxonomy" id="971"/>
    <lineage>
        <taxon>Bacteria</taxon>
        <taxon>Bacillati</taxon>
        <taxon>Bacillota</taxon>
        <taxon>Negativicutes</taxon>
        <taxon>Selenomonadales</taxon>
        <taxon>Selenomonadaceae</taxon>
        <taxon>Selenomonas</taxon>
    </lineage>
</organism>
<protein>
    <submittedName>
        <fullName evidence="2">Uncharacterized protein</fullName>
    </submittedName>
</protein>
<dbReference type="Proteomes" id="UP000184263">
    <property type="component" value="Unassembled WGS sequence"/>
</dbReference>
<accession>A0A1M6X0P4</accession>
<reference evidence="2 3" key="1">
    <citation type="submission" date="2016-11" db="EMBL/GenBank/DDBJ databases">
        <authorList>
            <person name="Jaros S."/>
            <person name="Januszkiewicz K."/>
            <person name="Wedrychowicz H."/>
        </authorList>
    </citation>
    <scope>NUCLEOTIDE SEQUENCE [LARGE SCALE GENOMIC DNA]</scope>
    <source>
        <strain evidence="2 3">HD4</strain>
    </source>
</reference>
<dbReference type="OrthoDB" id="9874943at2"/>
<feature type="region of interest" description="Disordered" evidence="1">
    <location>
        <begin position="13"/>
        <end position="36"/>
    </location>
</feature>
<name>A0A1M6X0P4_SELRU</name>
<gene>
    <name evidence="2" type="ORF">SAMN05216582_1305</name>
</gene>
<dbReference type="RefSeq" id="WP_073092099.1">
    <property type="nucleotide sequence ID" value="NZ_FRBC01000030.1"/>
</dbReference>
<dbReference type="EMBL" id="FRBC01000030">
    <property type="protein sequence ID" value="SHK99461.1"/>
    <property type="molecule type" value="Genomic_DNA"/>
</dbReference>
<evidence type="ECO:0000313" key="2">
    <source>
        <dbReference type="EMBL" id="SHK99461.1"/>
    </source>
</evidence>
<dbReference type="AlphaFoldDB" id="A0A1M6X0P4"/>
<sequence>MVGNFQSFIQQADTHAKDVPAEQAAMPEPESTGRDKNTYYYGDGLIFPPADAPPEFLRAWDELLDAMPGWEKFSYICDVMAALKYGNYYGADMSNEEMQAAIQSNFNRLGYKGTIELTLQCQKNALADNIAGGNEPIYIDYIRSLIRASEDLLMKI</sequence>